<feature type="region of interest" description="Disordered" evidence="1">
    <location>
        <begin position="468"/>
        <end position="550"/>
    </location>
</feature>
<dbReference type="HOGENOM" id="CLU_495388_0_0_1"/>
<keyword evidence="4" id="KW-1185">Reference proteome</keyword>
<gene>
    <name evidence="3" type="ORF">VHEMI05771</name>
</gene>
<keyword evidence="2" id="KW-1133">Transmembrane helix</keyword>
<keyword evidence="2" id="KW-0812">Transmembrane</keyword>
<feature type="compositionally biased region" description="Polar residues" evidence="1">
    <location>
        <begin position="423"/>
        <end position="441"/>
    </location>
</feature>
<sequence length="550" mass="60207">MASTTPSPKEKFGIKCLEGSKFYVVDFDKPNHFLGCCRTDPRKRDDGQCPDDDLDQMSFDPKAPAADDIPAQKCSSRSDDKEVKWFTCSEKGHFMGCCAEDACSSGLCPARSLRQAVLSDDMKNASAFIVPKADTLAVAPTTTAAASQPTVTMAGVKDGPSESSGGLPRAAVAGIGLGTAGLVLIIAVLIYWLVRKRRAAKARKALARTLLDGDAPRKLHSEKSNGVPSFHAPLTLPKDIQSSLQMPGDSPYDSRARRGTAYHSQTQSFAESEDTFVGSPAPQYSSPQVPRYSMEKAPLSVAPVPPFMQNPAAQNQPPTTPTSLIPGMVLPNGPLPPSTMQQSIAQQNIPQQQHQQNPVPVFRQPASYPLPMMQQAPVQQQQQSANLENVPRPPHHLHPQNRMHPQGYARLPPNGQGPPQACGNPNQQQRFCNARPQQQKPLSPELPIVRRHSSLAFNPKALRFSPSGRLKAAVSERLEKHREADRQKEYEKLQASEQQNGPPTPGPSTAYYSDLRSPRNMPMEGIIEDSESIMTYNSREPTHWEAVERR</sequence>
<feature type="region of interest" description="Disordered" evidence="1">
    <location>
        <begin position="240"/>
        <end position="289"/>
    </location>
</feature>
<dbReference type="AlphaFoldDB" id="A0A0A1TJI8"/>
<proteinExistence type="predicted"/>
<reference evidence="3 4" key="1">
    <citation type="journal article" date="2015" name="Genome Announc.">
        <title>Draft Genome Sequence and Gene Annotation of the Entomopathogenic Fungus Verticillium hemipterigenum.</title>
        <authorList>
            <person name="Horn F."/>
            <person name="Habel A."/>
            <person name="Scharf D.H."/>
            <person name="Dworschak J."/>
            <person name="Brakhage A.A."/>
            <person name="Guthke R."/>
            <person name="Hertweck C."/>
            <person name="Linde J."/>
        </authorList>
    </citation>
    <scope>NUCLEOTIDE SEQUENCE [LARGE SCALE GENOMIC DNA]</scope>
</reference>
<feature type="compositionally biased region" description="Low complexity" evidence="1">
    <location>
        <begin position="60"/>
        <end position="71"/>
    </location>
</feature>
<accession>A0A0A1TJI8</accession>
<dbReference type="OrthoDB" id="3692311at2759"/>
<feature type="compositionally biased region" description="Basic and acidic residues" evidence="1">
    <location>
        <begin position="474"/>
        <end position="494"/>
    </location>
</feature>
<feature type="compositionally biased region" description="Basic and acidic residues" evidence="1">
    <location>
        <begin position="540"/>
        <end position="550"/>
    </location>
</feature>
<keyword evidence="2" id="KW-0472">Membrane</keyword>
<evidence type="ECO:0000313" key="3">
    <source>
        <dbReference type="EMBL" id="CEJ89957.1"/>
    </source>
</evidence>
<name>A0A0A1TJI8_9HYPO</name>
<evidence type="ECO:0000256" key="2">
    <source>
        <dbReference type="SAM" id="Phobius"/>
    </source>
</evidence>
<feature type="region of interest" description="Disordered" evidence="1">
    <location>
        <begin position="40"/>
        <end position="74"/>
    </location>
</feature>
<evidence type="ECO:0000256" key="1">
    <source>
        <dbReference type="SAM" id="MobiDB-lite"/>
    </source>
</evidence>
<evidence type="ECO:0000313" key="4">
    <source>
        <dbReference type="Proteomes" id="UP000039046"/>
    </source>
</evidence>
<dbReference type="Proteomes" id="UP000039046">
    <property type="component" value="Unassembled WGS sequence"/>
</dbReference>
<organism evidence="3 4">
    <name type="scientific">[Torrubiella] hemipterigena</name>
    <dbReference type="NCBI Taxonomy" id="1531966"/>
    <lineage>
        <taxon>Eukaryota</taxon>
        <taxon>Fungi</taxon>
        <taxon>Dikarya</taxon>
        <taxon>Ascomycota</taxon>
        <taxon>Pezizomycotina</taxon>
        <taxon>Sordariomycetes</taxon>
        <taxon>Hypocreomycetidae</taxon>
        <taxon>Hypocreales</taxon>
        <taxon>Clavicipitaceae</taxon>
        <taxon>Clavicipitaceae incertae sedis</taxon>
        <taxon>'Torrubiella' clade</taxon>
    </lineage>
</organism>
<dbReference type="STRING" id="1531966.A0A0A1TJI8"/>
<feature type="region of interest" description="Disordered" evidence="1">
    <location>
        <begin position="393"/>
        <end position="448"/>
    </location>
</feature>
<protein>
    <submittedName>
        <fullName evidence="3">Uncharacterized protein</fullName>
    </submittedName>
</protein>
<feature type="transmembrane region" description="Helical" evidence="2">
    <location>
        <begin position="170"/>
        <end position="194"/>
    </location>
</feature>
<dbReference type="EMBL" id="CDHN01000003">
    <property type="protein sequence ID" value="CEJ89957.1"/>
    <property type="molecule type" value="Genomic_DNA"/>
</dbReference>